<sequence length="51" mass="5833">MGPDDHNLVRLYGTGTSSSNVAQNSTVDEMRVELDELRSNYKDLRSKYEKL</sequence>
<evidence type="ECO:0000313" key="2">
    <source>
        <dbReference type="EMBL" id="KAK2664529.1"/>
    </source>
</evidence>
<dbReference type="EMBL" id="JANJYI010000001">
    <property type="protein sequence ID" value="KAK2664529.1"/>
    <property type="molecule type" value="Genomic_DNA"/>
</dbReference>
<feature type="coiled-coil region" evidence="1">
    <location>
        <begin position="20"/>
        <end position="47"/>
    </location>
</feature>
<dbReference type="AlphaFoldDB" id="A0AAD9XRM9"/>
<organism evidence="2 3">
    <name type="scientific">Dipteronia dyeriana</name>
    <dbReference type="NCBI Taxonomy" id="168575"/>
    <lineage>
        <taxon>Eukaryota</taxon>
        <taxon>Viridiplantae</taxon>
        <taxon>Streptophyta</taxon>
        <taxon>Embryophyta</taxon>
        <taxon>Tracheophyta</taxon>
        <taxon>Spermatophyta</taxon>
        <taxon>Magnoliopsida</taxon>
        <taxon>eudicotyledons</taxon>
        <taxon>Gunneridae</taxon>
        <taxon>Pentapetalae</taxon>
        <taxon>rosids</taxon>
        <taxon>malvids</taxon>
        <taxon>Sapindales</taxon>
        <taxon>Sapindaceae</taxon>
        <taxon>Hippocastanoideae</taxon>
        <taxon>Acereae</taxon>
        <taxon>Dipteronia</taxon>
    </lineage>
</organism>
<protein>
    <submittedName>
        <fullName evidence="2">Uncharacterized protein</fullName>
    </submittedName>
</protein>
<gene>
    <name evidence="2" type="ORF">Ddye_003103</name>
</gene>
<proteinExistence type="predicted"/>
<reference evidence="2" key="1">
    <citation type="journal article" date="2023" name="Plant J.">
        <title>Genome sequences and population genomics provide insights into the demographic history, inbreeding, and mutation load of two 'living fossil' tree species of Dipteronia.</title>
        <authorList>
            <person name="Feng Y."/>
            <person name="Comes H.P."/>
            <person name="Chen J."/>
            <person name="Zhu S."/>
            <person name="Lu R."/>
            <person name="Zhang X."/>
            <person name="Li P."/>
            <person name="Qiu J."/>
            <person name="Olsen K.M."/>
            <person name="Qiu Y."/>
        </authorList>
    </citation>
    <scope>NUCLEOTIDE SEQUENCE</scope>
    <source>
        <strain evidence="2">KIB01</strain>
    </source>
</reference>
<name>A0AAD9XRM9_9ROSI</name>
<evidence type="ECO:0000256" key="1">
    <source>
        <dbReference type="SAM" id="Coils"/>
    </source>
</evidence>
<keyword evidence="3" id="KW-1185">Reference proteome</keyword>
<keyword evidence="1" id="KW-0175">Coiled coil</keyword>
<comment type="caution">
    <text evidence="2">The sequence shown here is derived from an EMBL/GenBank/DDBJ whole genome shotgun (WGS) entry which is preliminary data.</text>
</comment>
<dbReference type="Proteomes" id="UP001280121">
    <property type="component" value="Unassembled WGS sequence"/>
</dbReference>
<evidence type="ECO:0000313" key="3">
    <source>
        <dbReference type="Proteomes" id="UP001280121"/>
    </source>
</evidence>
<accession>A0AAD9XRM9</accession>